<proteinExistence type="predicted"/>
<dbReference type="EMBL" id="CACRTL010000029">
    <property type="protein sequence ID" value="VYU11888.1"/>
    <property type="molecule type" value="Genomic_DNA"/>
</dbReference>
<dbReference type="PANTHER" id="PTHR37813">
    <property type="entry name" value="FELS-2 PROPHAGE PROTEIN"/>
    <property type="match status" value="1"/>
</dbReference>
<organism evidence="1">
    <name type="scientific">Thomasclavelia ramosa</name>
    <dbReference type="NCBI Taxonomy" id="1547"/>
    <lineage>
        <taxon>Bacteria</taxon>
        <taxon>Bacillati</taxon>
        <taxon>Bacillota</taxon>
        <taxon>Erysipelotrichia</taxon>
        <taxon>Erysipelotrichales</taxon>
        <taxon>Coprobacillaceae</taxon>
        <taxon>Thomasclavelia</taxon>
    </lineage>
</organism>
<dbReference type="AlphaFoldDB" id="A0A6N3CAC9"/>
<dbReference type="SUPFAM" id="SSF48371">
    <property type="entry name" value="ARM repeat"/>
    <property type="match status" value="1"/>
</dbReference>
<dbReference type="InterPro" id="IPR016024">
    <property type="entry name" value="ARM-type_fold"/>
</dbReference>
<sequence>MELFKLFGTIAINGADKAKQDIDDTTDSAEKGESRMSSAFKKIGAAVATYLAVDKIIDFGKSIVDASATVSAEVSAFEQIMGNYSNNAQNKLNEIADATGVVSSRLTPYMTSMTAKFKGLGYDIDKATTLASDGLMLASDASAFWDKSLEDSMGALNSFINGSYEGGEAIGLFANDTQLASYAVKEGIVKETKEWANLDEAKKQATRLEYAKKMYEMSGATGQASKEADQYANVQANLTEQWRQFKATIGEPVLQAILPVMKGLGDGVKYVTDTLKNANSLGEGFTKIFSDLGTRVQKAIPEFVKNASTMMKKFGEEIKKNLPQVVSKGLDMIQGFSETVLENVPKLVSAGMDMLKSIVQGIIASLPELIAKAPQIIINFANTISQSMTTIFAKGAEIVWELIKGIIGAIPDLIANLPKIVEAIFAVWNAINWWNLGKNLISGIQTGIKNAWTSLKEGVTNLFNQLKTKIDEIFLGVKNSALNIWNSIKTGISSVVTGIKNFIVNIFNSIKSFIDGIWTGIKNVTSTIWNGITSVISGAINGAKNIVSSVVNGIKSTVSGVWNGIKSVTSSVWNGIKNAITSPIETAKGIIKGIIDTIKGFFNFKITWPKIPLPHFSIKPKGWEIGDLLKGKIPSLGIDWYAKGGIFDEPTIFPTAHGLKGVGEAGPEAVAPISTLMDYVRLAVKEENDGTTYYIQKLIDMLNEYMEEIIRKIERPIILDDGTLATKMAPTLDMLLGDINKGRGRGR</sequence>
<protein>
    <submittedName>
        <fullName evidence="1">Uncharacterized protein</fullName>
    </submittedName>
</protein>
<dbReference type="RefSeq" id="WP_156635725.1">
    <property type="nucleotide sequence ID" value="NZ_CACRTL010000029.1"/>
</dbReference>
<evidence type="ECO:0000313" key="1">
    <source>
        <dbReference type="EMBL" id="VYU11888.1"/>
    </source>
</evidence>
<accession>A0A6N3CAC9</accession>
<dbReference type="PANTHER" id="PTHR37813:SF1">
    <property type="entry name" value="FELS-2 PROPHAGE PROTEIN"/>
    <property type="match status" value="1"/>
</dbReference>
<gene>
    <name evidence="1" type="ORF">CRLFYP8_02995</name>
</gene>
<dbReference type="Gene3D" id="1.20.120.20">
    <property type="entry name" value="Apolipoprotein"/>
    <property type="match status" value="2"/>
</dbReference>
<name>A0A6N3CAC9_9FIRM</name>
<reference evidence="1" key="1">
    <citation type="submission" date="2019-11" db="EMBL/GenBank/DDBJ databases">
        <authorList>
            <person name="Feng L."/>
        </authorList>
    </citation>
    <scope>NUCLEOTIDE SEQUENCE</scope>
    <source>
        <strain evidence="1">CramosumLFYP8</strain>
    </source>
</reference>